<keyword evidence="2" id="KW-0677">Repeat</keyword>
<dbReference type="FunFam" id="2.40.50.140:FF:000011">
    <property type="entry name" value="30S ribosomal protein S1"/>
    <property type="match status" value="1"/>
</dbReference>
<dbReference type="SUPFAM" id="SSF50249">
    <property type="entry name" value="Nucleic acid-binding proteins"/>
    <property type="match status" value="6"/>
</dbReference>
<evidence type="ECO:0000256" key="6">
    <source>
        <dbReference type="ARBA" id="ARBA00035293"/>
    </source>
</evidence>
<feature type="domain" description="S1 motif" evidence="9">
    <location>
        <begin position="192"/>
        <end position="260"/>
    </location>
</feature>
<dbReference type="CDD" id="cd04465">
    <property type="entry name" value="S1_RPS1_repeat_ec2_hs2"/>
    <property type="match status" value="1"/>
</dbReference>
<dbReference type="CDD" id="cd05688">
    <property type="entry name" value="S1_RPS1_repeat_ec3"/>
    <property type="match status" value="2"/>
</dbReference>
<dbReference type="CDD" id="cd00164">
    <property type="entry name" value="S1_like"/>
    <property type="match status" value="1"/>
</dbReference>
<comment type="similarity">
    <text evidence="1">Belongs to the bacterial ribosomal protein bS1 family.</text>
</comment>
<dbReference type="PRINTS" id="PR00681">
    <property type="entry name" value="RIBOSOMALS1"/>
</dbReference>
<dbReference type="PANTHER" id="PTHR10724:SF7">
    <property type="entry name" value="SMALL RIBOSOMAL SUBUNIT PROTEIN BS1C"/>
    <property type="match status" value="1"/>
</dbReference>
<dbReference type="InterPro" id="IPR035104">
    <property type="entry name" value="Ribosomal_protein_S1-like"/>
</dbReference>
<feature type="domain" description="S1 motif" evidence="9">
    <location>
        <begin position="364"/>
        <end position="434"/>
    </location>
</feature>
<feature type="domain" description="S1 motif" evidence="9">
    <location>
        <begin position="100"/>
        <end position="171"/>
    </location>
</feature>
<evidence type="ECO:0000259" key="9">
    <source>
        <dbReference type="PROSITE" id="PS50126"/>
    </source>
</evidence>
<feature type="domain" description="S1 motif" evidence="9">
    <location>
        <begin position="451"/>
        <end position="523"/>
    </location>
</feature>
<proteinExistence type="inferred from homology"/>
<gene>
    <name evidence="10" type="ORF">HCT46_03465</name>
</gene>
<organism evidence="10 11">
    <name type="scientific">Entomospira nematocerorum</name>
    <dbReference type="NCBI Taxonomy" id="2719987"/>
    <lineage>
        <taxon>Bacteria</taxon>
        <taxon>Pseudomonadati</taxon>
        <taxon>Spirochaetota</taxon>
        <taxon>Spirochaetia</taxon>
        <taxon>Spirochaetales</taxon>
        <taxon>Spirochaetaceae</taxon>
        <taxon>Entomospira</taxon>
    </lineage>
</organism>
<keyword evidence="4" id="KW-0689">Ribosomal protein</keyword>
<comment type="caution">
    <text evidence="10">The sequence shown here is derived from an EMBL/GenBank/DDBJ whole genome shotgun (WGS) entry which is preliminary data.</text>
</comment>
<evidence type="ECO:0000313" key="10">
    <source>
        <dbReference type="EMBL" id="NIZ46972.1"/>
    </source>
</evidence>
<evidence type="ECO:0000256" key="5">
    <source>
        <dbReference type="ARBA" id="ARBA00023274"/>
    </source>
</evidence>
<dbReference type="EMBL" id="JAATLK010000001">
    <property type="protein sequence ID" value="NIZ46972.1"/>
    <property type="molecule type" value="Genomic_DNA"/>
</dbReference>
<dbReference type="GO" id="GO:0003735">
    <property type="term" value="F:structural constituent of ribosome"/>
    <property type="evidence" value="ECO:0007669"/>
    <property type="project" value="TreeGrafter"/>
</dbReference>
<dbReference type="GO" id="GO:0003729">
    <property type="term" value="F:mRNA binding"/>
    <property type="evidence" value="ECO:0007669"/>
    <property type="project" value="TreeGrafter"/>
</dbReference>
<dbReference type="AlphaFoldDB" id="A0A968GBS9"/>
<dbReference type="SMART" id="SM00316">
    <property type="entry name" value="S1"/>
    <property type="match status" value="6"/>
</dbReference>
<evidence type="ECO:0000256" key="2">
    <source>
        <dbReference type="ARBA" id="ARBA00022737"/>
    </source>
</evidence>
<dbReference type="InterPro" id="IPR012340">
    <property type="entry name" value="NA-bd_OB-fold"/>
</dbReference>
<feature type="region of interest" description="Disordered" evidence="8">
    <location>
        <begin position="1"/>
        <end position="26"/>
    </location>
</feature>
<evidence type="ECO:0000256" key="7">
    <source>
        <dbReference type="ARBA" id="ARBA00035517"/>
    </source>
</evidence>
<dbReference type="PANTHER" id="PTHR10724">
    <property type="entry name" value="30S RIBOSOMAL PROTEIN S1"/>
    <property type="match status" value="1"/>
</dbReference>
<dbReference type="RefSeq" id="WP_167703409.1">
    <property type="nucleotide sequence ID" value="NZ_CP118168.1"/>
</dbReference>
<feature type="domain" description="S1 motif" evidence="9">
    <location>
        <begin position="277"/>
        <end position="347"/>
    </location>
</feature>
<evidence type="ECO:0000256" key="4">
    <source>
        <dbReference type="ARBA" id="ARBA00022980"/>
    </source>
</evidence>
<dbReference type="Gene3D" id="2.40.50.140">
    <property type="entry name" value="Nucleic acid-binding proteins"/>
    <property type="match status" value="6"/>
</dbReference>
<dbReference type="PROSITE" id="PS50126">
    <property type="entry name" value="S1"/>
    <property type="match status" value="5"/>
</dbReference>
<evidence type="ECO:0000313" key="11">
    <source>
        <dbReference type="Proteomes" id="UP000752013"/>
    </source>
</evidence>
<evidence type="ECO:0000256" key="3">
    <source>
        <dbReference type="ARBA" id="ARBA00022884"/>
    </source>
</evidence>
<protein>
    <recommendedName>
        <fullName evidence="6">Small ribosomal subunit protein bS1</fullName>
    </recommendedName>
    <alternativeName>
        <fullName evidence="7">30S ribosomal protein S1</fullName>
    </alternativeName>
</protein>
<evidence type="ECO:0000256" key="1">
    <source>
        <dbReference type="ARBA" id="ARBA00006767"/>
    </source>
</evidence>
<keyword evidence="11" id="KW-1185">Reference proteome</keyword>
<keyword evidence="3" id="KW-0694">RNA-binding</keyword>
<evidence type="ECO:0000256" key="8">
    <source>
        <dbReference type="SAM" id="MobiDB-lite"/>
    </source>
</evidence>
<sequence>MSDREAPNRADWEKLIETKEQPKKGDAVEGVVVQVSEEDVYLALGLKSEARVSLDEFTTPPKIDDKVRVIVIDPDRIRVSKIEADKEGVKKTLQDAFTNKTPIEGIIKKATNGGFNVDLGGGISAFLPISKVDTHRVEETGKYIGLKSKFLIDRLQHPENNDRLNIVVTRRELLLEENEAKREAFFENTKVGENVKGIVKSFTSFGAFIDLGGFDGLLHLNDMSWGHASRPKDYVQKDQEIELKVARLDPENKRINLSLKHFSDDPWIGFEDRYGVDDVVDGKVTKLTEFGAFVELEEGIEGLVHISDLSWSKRIKHPKEILSVGDPVKVVILGYDTEAEKISLGLKQTMENPWVKFIENNPVGTKFIRTVKKVTFSGAIIELEEGVEGFLHIDDISWQKRPRSAQALLKEGQEVEVLILEIDPENMRIALGMKQLQVDPWERLYDHYKRGEPIEGEIISKTEFGVFIRVPGEIDGLIHKSQLTDDRNANIEEIMASMSIGQKVTALIIEFSPENRRLALSVRELKRVQSRKELNKYIAEDNADDSGTATLADFFGKD</sequence>
<dbReference type="Proteomes" id="UP000752013">
    <property type="component" value="Unassembled WGS sequence"/>
</dbReference>
<dbReference type="Pfam" id="PF00575">
    <property type="entry name" value="S1"/>
    <property type="match status" value="5"/>
</dbReference>
<dbReference type="InterPro" id="IPR050437">
    <property type="entry name" value="Ribos_protein_bS1-like"/>
</dbReference>
<dbReference type="GO" id="GO:0022627">
    <property type="term" value="C:cytosolic small ribosomal subunit"/>
    <property type="evidence" value="ECO:0007669"/>
    <property type="project" value="TreeGrafter"/>
</dbReference>
<name>A0A968GBS9_9SPIO</name>
<dbReference type="GO" id="GO:0006412">
    <property type="term" value="P:translation"/>
    <property type="evidence" value="ECO:0007669"/>
    <property type="project" value="TreeGrafter"/>
</dbReference>
<accession>A0A968GBS9</accession>
<keyword evidence="5" id="KW-0687">Ribonucleoprotein</keyword>
<reference evidence="10" key="1">
    <citation type="submission" date="2020-03" db="EMBL/GenBank/DDBJ databases">
        <title>Spirochaetal bacteria isolated from arthropods constitute a novel genus Entomospira genus novum within the order Spirochaetales.</title>
        <authorList>
            <person name="Grana-Miraglia L."/>
            <person name="Sikutova S."/>
            <person name="Fingerle V."/>
            <person name="Sing A."/>
            <person name="Castillo-Ramirez S."/>
            <person name="Margos G."/>
            <person name="Rudolf I."/>
        </authorList>
    </citation>
    <scope>NUCLEOTIDE SEQUENCE</scope>
    <source>
        <strain evidence="10">BR208</strain>
    </source>
</reference>
<dbReference type="InterPro" id="IPR003029">
    <property type="entry name" value="S1_domain"/>
</dbReference>